<accession>A0AA86PY21</accession>
<name>A0AA86PY21_9EUKA</name>
<evidence type="ECO:0000313" key="2">
    <source>
        <dbReference type="EMBL" id="CAL6070549.1"/>
    </source>
</evidence>
<proteinExistence type="predicted"/>
<dbReference type="AlphaFoldDB" id="A0AA86PY21"/>
<evidence type="ECO:0000313" key="1">
    <source>
        <dbReference type="EMBL" id="CAI9945888.1"/>
    </source>
</evidence>
<reference evidence="2 3" key="2">
    <citation type="submission" date="2024-07" db="EMBL/GenBank/DDBJ databases">
        <authorList>
            <person name="Akdeniz Z."/>
        </authorList>
    </citation>
    <scope>NUCLEOTIDE SEQUENCE [LARGE SCALE GENOMIC DNA]</scope>
</reference>
<evidence type="ECO:0000313" key="3">
    <source>
        <dbReference type="Proteomes" id="UP001642409"/>
    </source>
</evidence>
<reference evidence="1" key="1">
    <citation type="submission" date="2023-06" db="EMBL/GenBank/DDBJ databases">
        <authorList>
            <person name="Kurt Z."/>
        </authorList>
    </citation>
    <scope>NUCLEOTIDE SEQUENCE</scope>
</reference>
<dbReference type="Proteomes" id="UP001642409">
    <property type="component" value="Unassembled WGS sequence"/>
</dbReference>
<dbReference type="EMBL" id="CAXDID020000284">
    <property type="protein sequence ID" value="CAL6070549.1"/>
    <property type="molecule type" value="Genomic_DNA"/>
</dbReference>
<sequence>MQNLTNALEASKRLKPLSQFNYININKINNQPVKQDQSQTKQVNINNSEQENVLKLKGQFKIQNFNNAIEEFTNKHNTQQVMIHDQANEVCIDQQNVIKIQQVLQSSSPDKLIFQNVLNIPKLESSSVKEITILKQLVQQNGFDMQQVINNSKPIMMEESNLENLKVLNLKAIQCVGLIEFNQIQNLVKSSKLQELYIENNNCTVNDASTLFFLSTVQKLGLINAGPKLRHIHVLRKFKRMLYS</sequence>
<protein>
    <submittedName>
        <fullName evidence="2">Hypothetical_protein</fullName>
    </submittedName>
</protein>
<gene>
    <name evidence="1" type="ORF">HINF_LOCUS33533</name>
    <name evidence="2" type="ORF">HINF_LOCUS54566</name>
</gene>
<keyword evidence="3" id="KW-1185">Reference proteome</keyword>
<organism evidence="1">
    <name type="scientific">Hexamita inflata</name>
    <dbReference type="NCBI Taxonomy" id="28002"/>
    <lineage>
        <taxon>Eukaryota</taxon>
        <taxon>Metamonada</taxon>
        <taxon>Diplomonadida</taxon>
        <taxon>Hexamitidae</taxon>
        <taxon>Hexamitinae</taxon>
        <taxon>Hexamita</taxon>
    </lineage>
</organism>
<dbReference type="EMBL" id="CATOUU010000754">
    <property type="protein sequence ID" value="CAI9945888.1"/>
    <property type="molecule type" value="Genomic_DNA"/>
</dbReference>
<comment type="caution">
    <text evidence="1">The sequence shown here is derived from an EMBL/GenBank/DDBJ whole genome shotgun (WGS) entry which is preliminary data.</text>
</comment>